<organism evidence="1 2">
    <name type="scientific">Bradyrhizobium japonicum</name>
    <dbReference type="NCBI Taxonomy" id="375"/>
    <lineage>
        <taxon>Bacteria</taxon>
        <taxon>Pseudomonadati</taxon>
        <taxon>Pseudomonadota</taxon>
        <taxon>Alphaproteobacteria</taxon>
        <taxon>Hyphomicrobiales</taxon>
        <taxon>Nitrobacteraceae</taxon>
        <taxon>Bradyrhizobium</taxon>
    </lineage>
</organism>
<dbReference type="Proteomes" id="UP000030377">
    <property type="component" value="Unassembled WGS sequence"/>
</dbReference>
<dbReference type="EMBL" id="JRPN01000028">
    <property type="protein sequence ID" value="KGT74691.1"/>
    <property type="molecule type" value="Genomic_DNA"/>
</dbReference>
<sequence length="109" mass="12399">MPAAYFVVRATVTDASKRAAFDTWYETEHVPDAVKAFGVARAWRFWSLDDPSLHQAMYQFDDETKLAAMLKGDALKQLVADFNRDWPDVKRTRETLVLAQEFAKQDAGA</sequence>
<dbReference type="AlphaFoldDB" id="A0A0A3XNF8"/>
<dbReference type="SUPFAM" id="SSF54909">
    <property type="entry name" value="Dimeric alpha+beta barrel"/>
    <property type="match status" value="1"/>
</dbReference>
<comment type="caution">
    <text evidence="1">The sequence shown here is derived from an EMBL/GenBank/DDBJ whole genome shotgun (WGS) entry which is preliminary data.</text>
</comment>
<dbReference type="RefSeq" id="WP_041959395.1">
    <property type="nucleotide sequence ID" value="NZ_CP081350.1"/>
</dbReference>
<reference evidence="1 2" key="1">
    <citation type="submission" date="2014-09" db="EMBL/GenBank/DDBJ databases">
        <title>Draft genome of Bradyrhizobium japonicum Is-34.</title>
        <authorList>
            <person name="Tsurumaru H."/>
            <person name="Yamakawa T."/>
            <person name="Hashimoto S."/>
            <person name="Okizaki K."/>
            <person name="Kanesaki Y."/>
            <person name="Yoshikawa H."/>
            <person name="Yajima S."/>
        </authorList>
    </citation>
    <scope>NUCLEOTIDE SEQUENCE [LARGE SCALE GENOMIC DNA]</scope>
    <source>
        <strain evidence="1 2">Is-34</strain>
    </source>
</reference>
<dbReference type="InterPro" id="IPR011008">
    <property type="entry name" value="Dimeric_a/b-barrel"/>
</dbReference>
<protein>
    <submittedName>
        <fullName evidence="1">Uncharacterized protein</fullName>
    </submittedName>
</protein>
<evidence type="ECO:0000313" key="1">
    <source>
        <dbReference type="EMBL" id="KGT74691.1"/>
    </source>
</evidence>
<proteinExistence type="predicted"/>
<name>A0A0A3XNF8_BRAJP</name>
<accession>A0A0A3XNF8</accession>
<gene>
    <name evidence="1" type="ORF">MA20_35530</name>
</gene>
<dbReference type="STRING" id="375.BKD09_RS22995"/>
<evidence type="ECO:0000313" key="2">
    <source>
        <dbReference type="Proteomes" id="UP000030377"/>
    </source>
</evidence>